<proteinExistence type="predicted"/>
<comment type="caution">
    <text evidence="1">The sequence shown here is derived from an EMBL/GenBank/DDBJ whole genome shotgun (WGS) entry which is preliminary data.</text>
</comment>
<organism evidence="1">
    <name type="scientific">marine sediment metagenome</name>
    <dbReference type="NCBI Taxonomy" id="412755"/>
    <lineage>
        <taxon>unclassified sequences</taxon>
        <taxon>metagenomes</taxon>
        <taxon>ecological metagenomes</taxon>
    </lineage>
</organism>
<reference evidence="1" key="1">
    <citation type="journal article" date="2014" name="Front. Microbiol.">
        <title>High frequency of phylogenetically diverse reductive dehalogenase-homologous genes in deep subseafloor sedimentary metagenomes.</title>
        <authorList>
            <person name="Kawai M."/>
            <person name="Futagami T."/>
            <person name="Toyoda A."/>
            <person name="Takaki Y."/>
            <person name="Nishi S."/>
            <person name="Hori S."/>
            <person name="Arai W."/>
            <person name="Tsubouchi T."/>
            <person name="Morono Y."/>
            <person name="Uchiyama I."/>
            <person name="Ito T."/>
            <person name="Fujiyama A."/>
            <person name="Inagaki F."/>
            <person name="Takami H."/>
        </authorList>
    </citation>
    <scope>NUCLEOTIDE SEQUENCE</scope>
    <source>
        <strain evidence="1">Expedition CK06-06</strain>
    </source>
</reference>
<dbReference type="AlphaFoldDB" id="X1TNX7"/>
<protein>
    <submittedName>
        <fullName evidence="1">Uncharacterized protein</fullName>
    </submittedName>
</protein>
<sequence length="180" mass="21432">FKRFEFTLLKVLDIHKAYPGTSIIEKFLSELFDKKYNLKLYFSNNLKIRKKQILKTFSLLFLLKRESEKILCYVMAIIEDIYLVDNRKYDLKKYLREIIELEIKKASEKKSVFEIIWYIFFSRYLQLGATLSPLIDPALKENLLLKSMIASRQKIFLDSGIKLFKKPKDCQDKKLAKQLG</sequence>
<name>X1TNX7_9ZZZZ</name>
<gene>
    <name evidence="1" type="ORF">S12H4_26874</name>
</gene>
<evidence type="ECO:0000313" key="1">
    <source>
        <dbReference type="EMBL" id="GAI93066.1"/>
    </source>
</evidence>
<accession>X1TNX7</accession>
<dbReference type="EMBL" id="BARW01015294">
    <property type="protein sequence ID" value="GAI93066.1"/>
    <property type="molecule type" value="Genomic_DNA"/>
</dbReference>
<feature type="non-terminal residue" evidence="1">
    <location>
        <position position="1"/>
    </location>
</feature>